<sequence>MARGEWVSLRGAGVFGLACAFELARRGLRVRVIEAARVGAGASGGTVGALAPHVPEHWNPKKQFQLESLLMAEAFWAEVAQVGGRDPGYARLGRIQPLADAAAVARARERAAGAEAHWAGAARWRVARAEEFAFAPLSPTGLVVHDTLTARASPRAAGAALAAAITALGGEIVIGAGEEIGPVIHATGWQGLAELSAAFGKPLGTGVKGQSALLRHDAGAVPQIYAESVHIVPHADGTVAIGSTSERDFDAPGTPDEQLDTLIEKARALCPALAGAEVVDRWAGVRPRARSRAPMLGPWPGRPGHFIANGGFKIGFGMAPKVAQVMADLVLEGRDTIPEGFRVEDNL</sequence>
<keyword evidence="1" id="KW-0560">Oxidoreductase</keyword>
<dbReference type="InterPro" id="IPR036188">
    <property type="entry name" value="FAD/NAD-bd_sf"/>
</dbReference>
<dbReference type="KEGG" id="rhp:LPB142_02645"/>
<evidence type="ECO:0000259" key="2">
    <source>
        <dbReference type="Pfam" id="PF01266"/>
    </source>
</evidence>
<proteinExistence type="predicted"/>
<dbReference type="EMBL" id="CP017781">
    <property type="protein sequence ID" value="AOZ68347.1"/>
    <property type="molecule type" value="Genomic_DNA"/>
</dbReference>
<keyword evidence="4" id="KW-1185">Reference proteome</keyword>
<evidence type="ECO:0000313" key="3">
    <source>
        <dbReference type="EMBL" id="AOZ68347.1"/>
    </source>
</evidence>
<dbReference type="AlphaFoldDB" id="A0A1D9M934"/>
<dbReference type="SUPFAM" id="SSF51971">
    <property type="entry name" value="Nucleotide-binding domain"/>
    <property type="match status" value="1"/>
</dbReference>
<evidence type="ECO:0000313" key="4">
    <source>
        <dbReference type="Proteomes" id="UP000176562"/>
    </source>
</evidence>
<dbReference type="GO" id="GO:0016491">
    <property type="term" value="F:oxidoreductase activity"/>
    <property type="evidence" value="ECO:0007669"/>
    <property type="project" value="UniProtKB-KW"/>
</dbReference>
<organism evidence="3 4">
    <name type="scientific">Rhodobacter xanthinilyticus</name>
    <dbReference type="NCBI Taxonomy" id="1850250"/>
    <lineage>
        <taxon>Bacteria</taxon>
        <taxon>Pseudomonadati</taxon>
        <taxon>Pseudomonadota</taxon>
        <taxon>Alphaproteobacteria</taxon>
        <taxon>Rhodobacterales</taxon>
        <taxon>Rhodobacter group</taxon>
        <taxon>Rhodobacter</taxon>
    </lineage>
</organism>
<dbReference type="Pfam" id="PF01266">
    <property type="entry name" value="DAO"/>
    <property type="match status" value="1"/>
</dbReference>
<dbReference type="Gene3D" id="3.30.9.10">
    <property type="entry name" value="D-Amino Acid Oxidase, subunit A, domain 2"/>
    <property type="match status" value="2"/>
</dbReference>
<dbReference type="PANTHER" id="PTHR13847">
    <property type="entry name" value="SARCOSINE DEHYDROGENASE-RELATED"/>
    <property type="match status" value="1"/>
</dbReference>
<reference evidence="3 4" key="1">
    <citation type="submission" date="2016-10" db="EMBL/GenBank/DDBJ databases">
        <title>Rhodobacter sp. LPB0142, isolated from sea water.</title>
        <authorList>
            <person name="Kim E."/>
            <person name="Yi H."/>
        </authorList>
    </citation>
    <scope>NUCLEOTIDE SEQUENCE [LARGE SCALE GENOMIC DNA]</scope>
    <source>
        <strain evidence="3 4">LPB0142</strain>
    </source>
</reference>
<dbReference type="Proteomes" id="UP000176562">
    <property type="component" value="Chromosome"/>
</dbReference>
<dbReference type="STRING" id="1850250.LPB142_02645"/>
<feature type="domain" description="FAD dependent oxidoreductase" evidence="2">
    <location>
        <begin position="11"/>
        <end position="329"/>
    </location>
</feature>
<protein>
    <submittedName>
        <fullName evidence="3">Oxidoreductase</fullName>
    </submittedName>
</protein>
<evidence type="ECO:0000256" key="1">
    <source>
        <dbReference type="ARBA" id="ARBA00023002"/>
    </source>
</evidence>
<dbReference type="PANTHER" id="PTHR13847:SF289">
    <property type="entry name" value="GLYCINE OXIDASE"/>
    <property type="match status" value="1"/>
</dbReference>
<dbReference type="RefSeq" id="WP_068766177.1">
    <property type="nucleotide sequence ID" value="NZ_CP017781.1"/>
</dbReference>
<dbReference type="SUPFAM" id="SSF54373">
    <property type="entry name" value="FAD-linked reductases, C-terminal domain"/>
    <property type="match status" value="1"/>
</dbReference>
<name>A0A1D9M934_9RHOB</name>
<dbReference type="Gene3D" id="3.50.50.60">
    <property type="entry name" value="FAD/NAD(P)-binding domain"/>
    <property type="match status" value="2"/>
</dbReference>
<dbReference type="InterPro" id="IPR006076">
    <property type="entry name" value="FAD-dep_OxRdtase"/>
</dbReference>
<gene>
    <name evidence="3" type="ORF">LPB142_02645</name>
</gene>
<accession>A0A1D9M934</accession>
<dbReference type="GO" id="GO:0005737">
    <property type="term" value="C:cytoplasm"/>
    <property type="evidence" value="ECO:0007669"/>
    <property type="project" value="TreeGrafter"/>
</dbReference>